<evidence type="ECO:0000256" key="5">
    <source>
        <dbReference type="ARBA" id="ARBA00022989"/>
    </source>
</evidence>
<feature type="transmembrane region" description="Helical" evidence="7">
    <location>
        <begin position="45"/>
        <end position="69"/>
    </location>
</feature>
<name>A0A1H4F9I6_9BACT</name>
<evidence type="ECO:0000313" key="8">
    <source>
        <dbReference type="EMBL" id="SEA93550.1"/>
    </source>
</evidence>
<feature type="transmembrane region" description="Helical" evidence="7">
    <location>
        <begin position="149"/>
        <end position="169"/>
    </location>
</feature>
<gene>
    <name evidence="8" type="ORF">SAMN05444145_109109</name>
</gene>
<dbReference type="RefSeq" id="WP_010265741.1">
    <property type="nucleotide sequence ID" value="NZ_CAEG01000017.1"/>
</dbReference>
<feature type="transmembrane region" description="Helical" evidence="7">
    <location>
        <begin position="116"/>
        <end position="137"/>
    </location>
</feature>
<feature type="transmembrane region" description="Helical" evidence="7">
    <location>
        <begin position="411"/>
        <end position="430"/>
    </location>
</feature>
<dbReference type="CDD" id="cd13127">
    <property type="entry name" value="MATE_tuaB_like"/>
    <property type="match status" value="1"/>
</dbReference>
<accession>A0A1H4F9I6</accession>
<dbReference type="AlphaFoldDB" id="A0A1H4F9I6"/>
<keyword evidence="3" id="KW-1003">Cell membrane</keyword>
<reference evidence="8 9" key="1">
    <citation type="submission" date="2016-10" db="EMBL/GenBank/DDBJ databases">
        <authorList>
            <person name="de Groot N.N."/>
        </authorList>
    </citation>
    <scope>NUCLEOTIDE SEQUENCE [LARGE SCALE GENOMIC DNA]</scope>
    <source>
        <strain evidence="8 9">DSM 25383</strain>
    </source>
</reference>
<dbReference type="Proteomes" id="UP000183253">
    <property type="component" value="Unassembled WGS sequence"/>
</dbReference>
<dbReference type="Pfam" id="PF13440">
    <property type="entry name" value="Polysacc_synt_3"/>
    <property type="match status" value="1"/>
</dbReference>
<feature type="transmembrane region" description="Helical" evidence="7">
    <location>
        <begin position="442"/>
        <end position="463"/>
    </location>
</feature>
<dbReference type="InterPro" id="IPR050833">
    <property type="entry name" value="Poly_Biosynth_Transport"/>
</dbReference>
<evidence type="ECO:0000256" key="2">
    <source>
        <dbReference type="ARBA" id="ARBA00007430"/>
    </source>
</evidence>
<dbReference type="EMBL" id="FNRI01000009">
    <property type="protein sequence ID" value="SEA93550.1"/>
    <property type="molecule type" value="Genomic_DNA"/>
</dbReference>
<protein>
    <submittedName>
        <fullName evidence="8">Membrane protein involved in the export of O-antigen and teichoic acid</fullName>
    </submittedName>
</protein>
<feature type="transmembrane region" description="Helical" evidence="7">
    <location>
        <begin position="327"/>
        <end position="347"/>
    </location>
</feature>
<comment type="similarity">
    <text evidence="2">Belongs to the polysaccharide synthase family.</text>
</comment>
<keyword evidence="6 7" id="KW-0472">Membrane</keyword>
<feature type="transmembrane region" description="Helical" evidence="7">
    <location>
        <begin position="289"/>
        <end position="307"/>
    </location>
</feature>
<keyword evidence="5 7" id="KW-1133">Transmembrane helix</keyword>
<evidence type="ECO:0000256" key="1">
    <source>
        <dbReference type="ARBA" id="ARBA00004651"/>
    </source>
</evidence>
<dbReference type="STRING" id="1033731.SAMN05444145_109109"/>
<proteinExistence type="inferred from homology"/>
<organism evidence="8 9">
    <name type="scientific">Alistipes timonensis JC136</name>
    <dbReference type="NCBI Taxonomy" id="1033731"/>
    <lineage>
        <taxon>Bacteria</taxon>
        <taxon>Pseudomonadati</taxon>
        <taxon>Bacteroidota</taxon>
        <taxon>Bacteroidia</taxon>
        <taxon>Bacteroidales</taxon>
        <taxon>Rikenellaceae</taxon>
        <taxon>Alistipes</taxon>
    </lineage>
</organism>
<evidence type="ECO:0000256" key="4">
    <source>
        <dbReference type="ARBA" id="ARBA00022692"/>
    </source>
</evidence>
<feature type="transmembrane region" description="Helical" evidence="7">
    <location>
        <begin position="81"/>
        <end position="104"/>
    </location>
</feature>
<sequence length="486" mass="53187">MGEQLKEKVAQGVAWSMAEKVGSMLLAMAVRLVILRLLTPDILGFMSIPSAVATILLVVVDSGFSQSLIRRRDPSQSDYKSVFLFNIAVSVVLYGALMALMPFAARWYGMPQIARIAPVFFLLLPLNALCAVQNTIFIRQFRFALLSKVTFTSSLVGGFAAIGCALAGWGIWSLVAERVITVGVRTAVLWWLSDWRPCGKCSVKPLREMAPFGCSLMATDLISNFYNKIPQFFLGKLYPAATLGSYDQAVKLKDMPATTGMQAVQNVTFPAFSKIRDDAPKLAESYRQVVMVVAYAMFPIMVGMSAVSHDIFAVLLGEEWMSTAPYFEVVCLAGLFSPIAVIAYNILKVQCSGPLIVRLEVVKKVLMTAIFAVTIPHSVMAVVWGLVAIAFCEMAVNFIATTRFTPLSYGRFVRTLLPPAAVSAAMYAVVRLTAAAIPGNDLLRLVAEVAAGAVCYLLLSALFRLEAYRELVSIVRRQLKKKDRPV</sequence>
<keyword evidence="9" id="KW-1185">Reference proteome</keyword>
<evidence type="ECO:0000256" key="6">
    <source>
        <dbReference type="ARBA" id="ARBA00023136"/>
    </source>
</evidence>
<dbReference type="OrthoDB" id="9770347at2"/>
<evidence type="ECO:0000256" key="7">
    <source>
        <dbReference type="SAM" id="Phobius"/>
    </source>
</evidence>
<evidence type="ECO:0000313" key="9">
    <source>
        <dbReference type="Proteomes" id="UP000183253"/>
    </source>
</evidence>
<comment type="subcellular location">
    <subcellularLocation>
        <location evidence="1">Cell membrane</location>
        <topology evidence="1">Multi-pass membrane protein</topology>
    </subcellularLocation>
</comment>
<keyword evidence="4 7" id="KW-0812">Transmembrane</keyword>
<dbReference type="PANTHER" id="PTHR30250">
    <property type="entry name" value="PST FAMILY PREDICTED COLANIC ACID TRANSPORTER"/>
    <property type="match status" value="1"/>
</dbReference>
<evidence type="ECO:0000256" key="3">
    <source>
        <dbReference type="ARBA" id="ARBA00022475"/>
    </source>
</evidence>
<dbReference type="GO" id="GO:0005886">
    <property type="term" value="C:plasma membrane"/>
    <property type="evidence" value="ECO:0007669"/>
    <property type="project" value="UniProtKB-SubCell"/>
</dbReference>
<dbReference type="PANTHER" id="PTHR30250:SF10">
    <property type="entry name" value="LIPOPOLYSACCHARIDE BIOSYNTHESIS PROTEIN WZXC"/>
    <property type="match status" value="1"/>
</dbReference>
<feature type="transmembrane region" description="Helical" evidence="7">
    <location>
        <begin position="21"/>
        <end position="39"/>
    </location>
</feature>